<comment type="caution">
    <text evidence="7">The sequence shown here is derived from an EMBL/GenBank/DDBJ whole genome shotgun (WGS) entry which is preliminary data.</text>
</comment>
<dbReference type="PROSITE" id="PS50157">
    <property type="entry name" value="ZINC_FINGER_C2H2_2"/>
    <property type="match status" value="3"/>
</dbReference>
<accession>A0A2T7PAS0</accession>
<evidence type="ECO:0000313" key="7">
    <source>
        <dbReference type="EMBL" id="PVD30520.1"/>
    </source>
</evidence>
<evidence type="ECO:0000256" key="4">
    <source>
        <dbReference type="PROSITE-ProRule" id="PRU00042"/>
    </source>
</evidence>
<dbReference type="OrthoDB" id="3437960at2759"/>
<feature type="region of interest" description="Disordered" evidence="5">
    <location>
        <begin position="795"/>
        <end position="817"/>
    </location>
</feature>
<feature type="domain" description="C2H2-type" evidence="6">
    <location>
        <begin position="440"/>
        <end position="466"/>
    </location>
</feature>
<dbReference type="GO" id="GO:0000978">
    <property type="term" value="F:RNA polymerase II cis-regulatory region sequence-specific DNA binding"/>
    <property type="evidence" value="ECO:0007669"/>
    <property type="project" value="TreeGrafter"/>
</dbReference>
<dbReference type="EMBL" id="PZQS01000005">
    <property type="protein sequence ID" value="PVD30520.1"/>
    <property type="molecule type" value="Genomic_DNA"/>
</dbReference>
<evidence type="ECO:0000259" key="6">
    <source>
        <dbReference type="PROSITE" id="PS50157"/>
    </source>
</evidence>
<evidence type="ECO:0000256" key="1">
    <source>
        <dbReference type="ARBA" id="ARBA00022723"/>
    </source>
</evidence>
<feature type="region of interest" description="Disordered" evidence="5">
    <location>
        <begin position="177"/>
        <end position="214"/>
    </location>
</feature>
<feature type="compositionally biased region" description="Polar residues" evidence="5">
    <location>
        <begin position="200"/>
        <end position="209"/>
    </location>
</feature>
<gene>
    <name evidence="7" type="ORF">C0Q70_09787</name>
</gene>
<feature type="domain" description="C2H2-type" evidence="6">
    <location>
        <begin position="467"/>
        <end position="494"/>
    </location>
</feature>
<dbReference type="PROSITE" id="PS00028">
    <property type="entry name" value="ZINC_FINGER_C2H2_1"/>
    <property type="match status" value="2"/>
</dbReference>
<dbReference type="SUPFAM" id="SSF57667">
    <property type="entry name" value="beta-beta-alpha zinc fingers"/>
    <property type="match status" value="1"/>
</dbReference>
<reference evidence="7 8" key="1">
    <citation type="submission" date="2018-04" db="EMBL/GenBank/DDBJ databases">
        <title>The genome of golden apple snail Pomacea canaliculata provides insight into stress tolerance and invasive adaptation.</title>
        <authorList>
            <person name="Liu C."/>
            <person name="Liu B."/>
            <person name="Ren Y."/>
            <person name="Zhang Y."/>
            <person name="Wang H."/>
            <person name="Li S."/>
            <person name="Jiang F."/>
            <person name="Yin L."/>
            <person name="Zhang G."/>
            <person name="Qian W."/>
            <person name="Fan W."/>
        </authorList>
    </citation>
    <scope>NUCLEOTIDE SEQUENCE [LARGE SCALE GENOMIC DNA]</scope>
    <source>
        <strain evidence="7">SZHN2017</strain>
        <tissue evidence="7">Muscle</tissue>
    </source>
</reference>
<dbReference type="PANTHER" id="PTHR23235">
    <property type="entry name" value="KRUEPPEL-LIKE TRANSCRIPTION FACTOR"/>
    <property type="match status" value="1"/>
</dbReference>
<sequence length="1453" mass="156641">MFKEGKLTSSIFSFAENHGVSSSTLVDFSTRITWSMLDPKDGRTVRNVSTVPLGLSLPYNHGVYLPQQYPQDSLEGIPPATRKPKTFTPILLYQRPEEPRKIACNIVKDISKSDDGKTFCGENSTSLTLITPEEMSRKRGFGDGSRGIALPKLWDMHSSYGRFAPYHTFAKTFAGSHTSSPADFSNPPGVSDPRLAISDGQKSPGSRYSGSDHIPMSLISTLTRHQQQAERGSATEIRRALLLNHPVISSPITRGLPLEKTQPSELHGTCSVAYHRDTSPHQQEVITCKSTNSFNSPFSLQPKVSSWSASAPSEFSDLFARSRNGVVPSCDGRYESFLQLLYSKDYPALSDAGSGECAADCSASTIEQLPHPVKESLLHTAAAHMLQRSFGLHASLLRGGAGDADDRDNRKHKCPFCDVTCTNNGQLKGHLRVHTGEKPYQCECGRSFARNEELTRHRRIHSGLRPHQCYACGKRFGRKDHLNKKTHLRTCEKKIHLCHVEGCRQRYTRSDALARHQWGAHGIRAKTSRCRSAPSTEGRVGGSATALPPGKSTALAGRQGGGSATLLPPARAPPWLEGRVGGSATALPPGKAPPAGRQGGWVGNGFTTGQEHRPGWKGRWGSATAFTTGQEHRPGWKAGWVGRQRLYTGQEHAWLGRQGWVGNGFTTGQEHRPGWKAVGGSATALPPGKSTALAGSRVGGRQRLYHRQEHRPGWKAGGAWVGNGFTTGQEHRPGWKAGWVGRQRLTPGKSTAWLEGRVGGRQRLYHRARAPPWLEGRCGGSATALPPGKSTALAGRQGGWVGNGFTTGKSTRPGGRQGGWVGNGFTTGQEHACWKAGWWVGNALHRARAPPWLEGRVWVATALKHRQEHRPGWKAGWWVGNGFTTGQGTALAGRQGGRQRLYHRARAPPWLEGRVGGSATALPPGKSTALVEGRALPPARAPPWLEGRVGGSATAYHRAEHRLAEGRVGVGRLYTGKSTRLAGRQGGWSGNGFTGQEHRGWRQGWVGRQRLTTGQEHRPGWKAGWVGRQRLYHRARAPPWLEGRVGGSATALKHGKSNAGWKAGGGSATALPPGKSTALAGRQGGWVGNGFTTGQEHRLAGRQGWVGRQRLYHRASTPWLEGRVGGRQTAYHGQEHALAGRQGGWVGNGFTTGKSTALAGWKAGWVGRQTQRLYHRARAPPWLEGRVGGSATALPPGKSTALAGRQGGWVGNGFTRARAPPWRKAGWVVGKRLTPARARALAGRQGGWVGNGFTTGQEHRPGWKAGWVGRQRFTPGKSTALAGRQGGWVGNGFTTGKSTALAGRQAWVVGNGFTTGQEHRPGLEGSGCRQRLYTGKSTALAGRQGGWGRNGFTPGQEHRPAEGRGVVGNGFTTGKSRSRAAELAGSQGGGLVRLAKRLYHRRARARAPPKTLGGATVLEGQGGVGRQRLLPPPSRARAPPWLEGRWVGRPERL</sequence>
<keyword evidence="3" id="KW-0862">Zinc</keyword>
<dbReference type="PANTHER" id="PTHR23235:SF139">
    <property type="entry name" value="HUCKEBEIN"/>
    <property type="match status" value="1"/>
</dbReference>
<organism evidence="7 8">
    <name type="scientific">Pomacea canaliculata</name>
    <name type="common">Golden apple snail</name>
    <dbReference type="NCBI Taxonomy" id="400727"/>
    <lineage>
        <taxon>Eukaryota</taxon>
        <taxon>Metazoa</taxon>
        <taxon>Spiralia</taxon>
        <taxon>Lophotrochozoa</taxon>
        <taxon>Mollusca</taxon>
        <taxon>Gastropoda</taxon>
        <taxon>Caenogastropoda</taxon>
        <taxon>Architaenioglossa</taxon>
        <taxon>Ampullarioidea</taxon>
        <taxon>Ampullariidae</taxon>
        <taxon>Pomacea</taxon>
    </lineage>
</organism>
<protein>
    <recommendedName>
        <fullName evidence="6">C2H2-type domain-containing protein</fullName>
    </recommendedName>
</protein>
<feature type="region of interest" description="Disordered" evidence="5">
    <location>
        <begin position="525"/>
        <end position="565"/>
    </location>
</feature>
<keyword evidence="8" id="KW-1185">Reference proteome</keyword>
<dbReference type="Pfam" id="PF00096">
    <property type="entry name" value="zf-C2H2"/>
    <property type="match status" value="1"/>
</dbReference>
<dbReference type="SMART" id="SM00355">
    <property type="entry name" value="ZnF_C2H2"/>
    <property type="match status" value="4"/>
</dbReference>
<evidence type="ECO:0000256" key="5">
    <source>
        <dbReference type="SAM" id="MobiDB-lite"/>
    </source>
</evidence>
<evidence type="ECO:0000313" key="8">
    <source>
        <dbReference type="Proteomes" id="UP000245119"/>
    </source>
</evidence>
<evidence type="ECO:0000256" key="2">
    <source>
        <dbReference type="ARBA" id="ARBA00022771"/>
    </source>
</evidence>
<feature type="region of interest" description="Disordered" evidence="5">
    <location>
        <begin position="1343"/>
        <end position="1369"/>
    </location>
</feature>
<name>A0A2T7PAS0_POMCA</name>
<dbReference type="GO" id="GO:0008270">
    <property type="term" value="F:zinc ion binding"/>
    <property type="evidence" value="ECO:0007669"/>
    <property type="project" value="UniProtKB-KW"/>
</dbReference>
<keyword evidence="1" id="KW-0479">Metal-binding</keyword>
<dbReference type="Proteomes" id="UP000245119">
    <property type="component" value="Linkage Group LG5"/>
</dbReference>
<evidence type="ECO:0000256" key="3">
    <source>
        <dbReference type="ARBA" id="ARBA00022833"/>
    </source>
</evidence>
<dbReference type="Gene3D" id="3.30.160.60">
    <property type="entry name" value="Classic Zinc Finger"/>
    <property type="match status" value="3"/>
</dbReference>
<keyword evidence="2 4" id="KW-0863">Zinc-finger</keyword>
<dbReference type="GO" id="GO:0000981">
    <property type="term" value="F:DNA-binding transcription factor activity, RNA polymerase II-specific"/>
    <property type="evidence" value="ECO:0007669"/>
    <property type="project" value="TreeGrafter"/>
</dbReference>
<dbReference type="InterPro" id="IPR013087">
    <property type="entry name" value="Znf_C2H2_type"/>
</dbReference>
<feature type="region of interest" description="Disordered" evidence="5">
    <location>
        <begin position="1404"/>
        <end position="1441"/>
    </location>
</feature>
<proteinExistence type="predicted"/>
<feature type="domain" description="C2H2-type" evidence="6">
    <location>
        <begin position="412"/>
        <end position="439"/>
    </location>
</feature>
<dbReference type="InterPro" id="IPR036236">
    <property type="entry name" value="Znf_C2H2_sf"/>
</dbReference>
<dbReference type="FunFam" id="3.30.160.60:FF:000007">
    <property type="entry name" value="Basic krueppel-like factor 3"/>
    <property type="match status" value="1"/>
</dbReference>